<dbReference type="InterPro" id="IPR036047">
    <property type="entry name" value="F-box-like_dom_sf"/>
</dbReference>
<dbReference type="OrthoDB" id="1896968at2759"/>
<dbReference type="PANTHER" id="PTHR47750:SF7">
    <property type="entry name" value="F-BOX PROTEIN"/>
    <property type="match status" value="1"/>
</dbReference>
<evidence type="ECO:0000313" key="3">
    <source>
        <dbReference type="EMBL" id="OTG27741.1"/>
    </source>
</evidence>
<protein>
    <submittedName>
        <fullName evidence="2 3">F-box domain-containing protein</fullName>
    </submittedName>
</protein>
<reference evidence="3" key="2">
    <citation type="submission" date="2017-02" db="EMBL/GenBank/DDBJ databases">
        <title>Sunflower complete genome.</title>
        <authorList>
            <person name="Langlade N."/>
            <person name="Munos S."/>
        </authorList>
    </citation>
    <scope>NUCLEOTIDE SEQUENCE [LARGE SCALE GENOMIC DNA]</scope>
    <source>
        <tissue evidence="3">Leaves</tissue>
    </source>
</reference>
<dbReference type="SMART" id="SM00256">
    <property type="entry name" value="FBOX"/>
    <property type="match status" value="1"/>
</dbReference>
<dbReference type="PANTHER" id="PTHR47750">
    <property type="entry name" value="F-BOX PROTEIN SNE"/>
    <property type="match status" value="1"/>
</dbReference>
<dbReference type="GO" id="GO:0009937">
    <property type="term" value="P:regulation of gibberellic acid mediated signaling pathway"/>
    <property type="evidence" value="ECO:0007669"/>
    <property type="project" value="InterPro"/>
</dbReference>
<dbReference type="Pfam" id="PF12937">
    <property type="entry name" value="F-box-like"/>
    <property type="match status" value="1"/>
</dbReference>
<dbReference type="SUPFAM" id="SSF81383">
    <property type="entry name" value="F-box domain"/>
    <property type="match status" value="1"/>
</dbReference>
<sequence>MVLKRSIPVGFGDPKTTKKMIIQSEHDQPVLPSSSSSSAATAVFMDAHLLYEVLKHVDARTLGAVACVSKHWHRTAQDERLWELICTRQWANIRCASASDQLRSVVLAFGSFQCLHSHYLLPLSKLKEFIEVKQRK</sequence>
<accession>A0A251UZG5</accession>
<dbReference type="Gene3D" id="1.20.1280.50">
    <property type="match status" value="1"/>
</dbReference>
<keyword evidence="4" id="KW-1185">Reference proteome</keyword>
<dbReference type="GO" id="GO:0019005">
    <property type="term" value="C:SCF ubiquitin ligase complex"/>
    <property type="evidence" value="ECO:0007669"/>
    <property type="project" value="InterPro"/>
</dbReference>
<evidence type="ECO:0000313" key="4">
    <source>
        <dbReference type="Proteomes" id="UP000215914"/>
    </source>
</evidence>
<evidence type="ECO:0000259" key="1">
    <source>
        <dbReference type="SMART" id="SM00256"/>
    </source>
</evidence>
<dbReference type="Gramene" id="mRNA:HanXRQr2_Chr04g0151511">
    <property type="protein sequence ID" value="CDS:HanXRQr2_Chr04g0151511.1"/>
    <property type="gene ID" value="HanXRQr2_Chr04g0151511"/>
</dbReference>
<proteinExistence type="predicted"/>
<dbReference type="AlphaFoldDB" id="A0A251UZG5"/>
<name>A0A251UZG5_HELAN</name>
<reference evidence="2 4" key="1">
    <citation type="journal article" date="2017" name="Nature">
        <title>The sunflower genome provides insights into oil metabolism, flowering and Asterid evolution.</title>
        <authorList>
            <person name="Badouin H."/>
            <person name="Gouzy J."/>
            <person name="Grassa C.J."/>
            <person name="Murat F."/>
            <person name="Staton S.E."/>
            <person name="Cottret L."/>
            <person name="Lelandais-Briere C."/>
            <person name="Owens G.L."/>
            <person name="Carrere S."/>
            <person name="Mayjonade B."/>
            <person name="Legrand L."/>
            <person name="Gill N."/>
            <person name="Kane N.C."/>
            <person name="Bowers J.E."/>
            <person name="Hubner S."/>
            <person name="Bellec A."/>
            <person name="Berard A."/>
            <person name="Berges H."/>
            <person name="Blanchet N."/>
            <person name="Boniface M.C."/>
            <person name="Brunel D."/>
            <person name="Catrice O."/>
            <person name="Chaidir N."/>
            <person name="Claudel C."/>
            <person name="Donnadieu C."/>
            <person name="Faraut T."/>
            <person name="Fievet G."/>
            <person name="Helmstetter N."/>
            <person name="King M."/>
            <person name="Knapp S.J."/>
            <person name="Lai Z."/>
            <person name="Le Paslier M.C."/>
            <person name="Lippi Y."/>
            <person name="Lorenzon L."/>
            <person name="Mandel J.R."/>
            <person name="Marage G."/>
            <person name="Marchand G."/>
            <person name="Marquand E."/>
            <person name="Bret-Mestries E."/>
            <person name="Morien E."/>
            <person name="Nambeesan S."/>
            <person name="Nguyen T."/>
            <person name="Pegot-Espagnet P."/>
            <person name="Pouilly N."/>
            <person name="Raftis F."/>
            <person name="Sallet E."/>
            <person name="Schiex T."/>
            <person name="Thomas J."/>
            <person name="Vandecasteele C."/>
            <person name="Vares D."/>
            <person name="Vear F."/>
            <person name="Vautrin S."/>
            <person name="Crespi M."/>
            <person name="Mangin B."/>
            <person name="Burke J.M."/>
            <person name="Salse J."/>
            <person name="Munos S."/>
            <person name="Vincourt P."/>
            <person name="Rieseberg L.H."/>
            <person name="Langlade N.B."/>
        </authorList>
    </citation>
    <scope>NUCLEOTIDE SEQUENCE [LARGE SCALE GENOMIC DNA]</scope>
    <source>
        <strain evidence="4">cv. SF193</strain>
        <tissue evidence="2">Leaves</tissue>
    </source>
</reference>
<dbReference type="InterPro" id="IPR044184">
    <property type="entry name" value="SNE/GID2"/>
</dbReference>
<reference evidence="2" key="3">
    <citation type="submission" date="2020-06" db="EMBL/GenBank/DDBJ databases">
        <title>Helianthus annuus Genome sequencing and assembly Release 2.</title>
        <authorList>
            <person name="Gouzy J."/>
            <person name="Langlade N."/>
            <person name="Munos S."/>
        </authorList>
    </citation>
    <scope>NUCLEOTIDE SEQUENCE</scope>
    <source>
        <tissue evidence="2">Leaves</tissue>
    </source>
</reference>
<evidence type="ECO:0000313" key="2">
    <source>
        <dbReference type="EMBL" id="KAF5808964.1"/>
    </source>
</evidence>
<dbReference type="STRING" id="4232.A0A251UZG5"/>
<organism evidence="3 4">
    <name type="scientific">Helianthus annuus</name>
    <name type="common">Common sunflower</name>
    <dbReference type="NCBI Taxonomy" id="4232"/>
    <lineage>
        <taxon>Eukaryota</taxon>
        <taxon>Viridiplantae</taxon>
        <taxon>Streptophyta</taxon>
        <taxon>Embryophyta</taxon>
        <taxon>Tracheophyta</taxon>
        <taxon>Spermatophyta</taxon>
        <taxon>Magnoliopsida</taxon>
        <taxon>eudicotyledons</taxon>
        <taxon>Gunneridae</taxon>
        <taxon>Pentapetalae</taxon>
        <taxon>asterids</taxon>
        <taxon>campanulids</taxon>
        <taxon>Asterales</taxon>
        <taxon>Asteraceae</taxon>
        <taxon>Asteroideae</taxon>
        <taxon>Heliantheae alliance</taxon>
        <taxon>Heliantheae</taxon>
        <taxon>Helianthus</taxon>
    </lineage>
</organism>
<feature type="domain" description="F-box" evidence="1">
    <location>
        <begin position="45"/>
        <end position="85"/>
    </location>
</feature>
<dbReference type="EMBL" id="MNCJ02000319">
    <property type="protein sequence ID" value="KAF5808964.1"/>
    <property type="molecule type" value="Genomic_DNA"/>
</dbReference>
<dbReference type="InterPro" id="IPR001810">
    <property type="entry name" value="F-box_dom"/>
</dbReference>
<dbReference type="OMA" id="QWANIRC"/>
<dbReference type="InParanoid" id="A0A251UZG5"/>
<dbReference type="EMBL" id="CM007893">
    <property type="protein sequence ID" value="OTG27741.1"/>
    <property type="molecule type" value="Genomic_DNA"/>
</dbReference>
<dbReference type="Proteomes" id="UP000215914">
    <property type="component" value="Chromosome 4"/>
</dbReference>
<gene>
    <name evidence="3" type="ORF">HannXRQ_Chr04g0103351</name>
    <name evidence="2" type="ORF">HanXRQr2_Chr04g0151511</name>
</gene>
<dbReference type="CDD" id="cd22151">
    <property type="entry name" value="F-box_AtGID2-like"/>
    <property type="match status" value="1"/>
</dbReference>